<evidence type="ECO:0000256" key="1">
    <source>
        <dbReference type="SAM" id="MobiDB-lite"/>
    </source>
</evidence>
<protein>
    <submittedName>
        <fullName evidence="2">Uncharacterized protein</fullName>
    </submittedName>
</protein>
<evidence type="ECO:0000313" key="3">
    <source>
        <dbReference type="Proteomes" id="UP001488805"/>
    </source>
</evidence>
<name>A0AAW1EZY0_ZOAVI</name>
<keyword evidence="3" id="KW-1185">Reference proteome</keyword>
<gene>
    <name evidence="2" type="ORF">VZT92_014209</name>
</gene>
<organism evidence="2 3">
    <name type="scientific">Zoarces viviparus</name>
    <name type="common">Viviparous eelpout</name>
    <name type="synonym">Blennius viviparus</name>
    <dbReference type="NCBI Taxonomy" id="48416"/>
    <lineage>
        <taxon>Eukaryota</taxon>
        <taxon>Metazoa</taxon>
        <taxon>Chordata</taxon>
        <taxon>Craniata</taxon>
        <taxon>Vertebrata</taxon>
        <taxon>Euteleostomi</taxon>
        <taxon>Actinopterygii</taxon>
        <taxon>Neopterygii</taxon>
        <taxon>Teleostei</taxon>
        <taxon>Neoteleostei</taxon>
        <taxon>Acanthomorphata</taxon>
        <taxon>Eupercaria</taxon>
        <taxon>Perciformes</taxon>
        <taxon>Cottioidei</taxon>
        <taxon>Zoarcales</taxon>
        <taxon>Zoarcidae</taxon>
        <taxon>Zoarcinae</taxon>
        <taxon>Zoarces</taxon>
    </lineage>
</organism>
<accession>A0AAW1EZY0</accession>
<sequence length="89" mass="9843">MAECDHTFSRCVKVPRRHGEMLVEIFVMRLVRRHPPFSRHAGRQPGQLLQGSAESGGVEGCWQVKTSPLTVPPSQSSPHGHCEQQAASK</sequence>
<evidence type="ECO:0000313" key="2">
    <source>
        <dbReference type="EMBL" id="KAK9527667.1"/>
    </source>
</evidence>
<reference evidence="2 3" key="1">
    <citation type="journal article" date="2024" name="Genome Biol. Evol.">
        <title>Chromosome-level genome assembly of the viviparous eelpout Zoarces viviparus.</title>
        <authorList>
            <person name="Fuhrmann N."/>
            <person name="Brasseur M.V."/>
            <person name="Bakowski C.E."/>
            <person name="Podsiadlowski L."/>
            <person name="Prost S."/>
            <person name="Krehenwinkel H."/>
            <person name="Mayer C."/>
        </authorList>
    </citation>
    <scope>NUCLEOTIDE SEQUENCE [LARGE SCALE GENOMIC DNA]</scope>
    <source>
        <strain evidence="2">NO-MEL_2022_Ind0_liver</strain>
    </source>
</reference>
<dbReference type="AlphaFoldDB" id="A0AAW1EZY0"/>
<feature type="region of interest" description="Disordered" evidence="1">
    <location>
        <begin position="64"/>
        <end position="89"/>
    </location>
</feature>
<comment type="caution">
    <text evidence="2">The sequence shown here is derived from an EMBL/GenBank/DDBJ whole genome shotgun (WGS) entry which is preliminary data.</text>
</comment>
<proteinExistence type="predicted"/>
<feature type="compositionally biased region" description="Polar residues" evidence="1">
    <location>
        <begin position="64"/>
        <end position="78"/>
    </location>
</feature>
<dbReference type="Proteomes" id="UP001488805">
    <property type="component" value="Unassembled WGS sequence"/>
</dbReference>
<dbReference type="EMBL" id="JBCEZU010000112">
    <property type="protein sequence ID" value="KAK9527667.1"/>
    <property type="molecule type" value="Genomic_DNA"/>
</dbReference>